<feature type="compositionally biased region" description="Low complexity" evidence="1">
    <location>
        <begin position="182"/>
        <end position="202"/>
    </location>
</feature>
<feature type="region of interest" description="Disordered" evidence="1">
    <location>
        <begin position="1090"/>
        <end position="1312"/>
    </location>
</feature>
<accession>A0A6G1JFR9</accession>
<feature type="compositionally biased region" description="Low complexity" evidence="1">
    <location>
        <begin position="1181"/>
        <end position="1214"/>
    </location>
</feature>
<evidence type="ECO:0000313" key="3">
    <source>
        <dbReference type="Proteomes" id="UP000799291"/>
    </source>
</evidence>
<feature type="region of interest" description="Disordered" evidence="1">
    <location>
        <begin position="1384"/>
        <end position="1415"/>
    </location>
</feature>
<feature type="compositionally biased region" description="Polar residues" evidence="1">
    <location>
        <begin position="1255"/>
        <end position="1264"/>
    </location>
</feature>
<name>A0A6G1JFR9_9PLEO</name>
<dbReference type="EMBL" id="MU005572">
    <property type="protein sequence ID" value="KAF2689070.1"/>
    <property type="molecule type" value="Genomic_DNA"/>
</dbReference>
<feature type="compositionally biased region" description="Pro residues" evidence="1">
    <location>
        <begin position="430"/>
        <end position="439"/>
    </location>
</feature>
<feature type="compositionally biased region" description="Low complexity" evidence="1">
    <location>
        <begin position="776"/>
        <end position="788"/>
    </location>
</feature>
<reference evidence="2" key="1">
    <citation type="journal article" date="2020" name="Stud. Mycol.">
        <title>101 Dothideomycetes genomes: a test case for predicting lifestyles and emergence of pathogens.</title>
        <authorList>
            <person name="Haridas S."/>
            <person name="Albert R."/>
            <person name="Binder M."/>
            <person name="Bloem J."/>
            <person name="Labutti K."/>
            <person name="Salamov A."/>
            <person name="Andreopoulos B."/>
            <person name="Baker S."/>
            <person name="Barry K."/>
            <person name="Bills G."/>
            <person name="Bluhm B."/>
            <person name="Cannon C."/>
            <person name="Castanera R."/>
            <person name="Culley D."/>
            <person name="Daum C."/>
            <person name="Ezra D."/>
            <person name="Gonzalez J."/>
            <person name="Henrissat B."/>
            <person name="Kuo A."/>
            <person name="Liang C."/>
            <person name="Lipzen A."/>
            <person name="Lutzoni F."/>
            <person name="Magnuson J."/>
            <person name="Mondo S."/>
            <person name="Nolan M."/>
            <person name="Ohm R."/>
            <person name="Pangilinan J."/>
            <person name="Park H.-J."/>
            <person name="Ramirez L."/>
            <person name="Alfaro M."/>
            <person name="Sun H."/>
            <person name="Tritt A."/>
            <person name="Yoshinaga Y."/>
            <person name="Zwiers L.-H."/>
            <person name="Turgeon B."/>
            <person name="Goodwin S."/>
            <person name="Spatafora J."/>
            <person name="Crous P."/>
            <person name="Grigoriev I."/>
        </authorList>
    </citation>
    <scope>NUCLEOTIDE SEQUENCE</scope>
    <source>
        <strain evidence="2">CBS 122367</strain>
    </source>
</reference>
<feature type="region of interest" description="Disordered" evidence="1">
    <location>
        <begin position="425"/>
        <end position="487"/>
    </location>
</feature>
<feature type="compositionally biased region" description="Low complexity" evidence="1">
    <location>
        <begin position="440"/>
        <end position="459"/>
    </location>
</feature>
<protein>
    <submittedName>
        <fullName evidence="2">Uncharacterized protein</fullName>
    </submittedName>
</protein>
<gene>
    <name evidence="2" type="ORF">K458DRAFT_383735</name>
</gene>
<proteinExistence type="predicted"/>
<evidence type="ECO:0000256" key="1">
    <source>
        <dbReference type="SAM" id="MobiDB-lite"/>
    </source>
</evidence>
<feature type="region of interest" description="Disordered" evidence="1">
    <location>
        <begin position="769"/>
        <end position="938"/>
    </location>
</feature>
<feature type="region of interest" description="Disordered" evidence="1">
    <location>
        <begin position="1329"/>
        <end position="1351"/>
    </location>
</feature>
<feature type="region of interest" description="Disordered" evidence="1">
    <location>
        <begin position="120"/>
        <end position="140"/>
    </location>
</feature>
<keyword evidence="3" id="KW-1185">Reference proteome</keyword>
<feature type="compositionally biased region" description="Basic and acidic residues" evidence="1">
    <location>
        <begin position="877"/>
        <end position="886"/>
    </location>
</feature>
<evidence type="ECO:0000313" key="2">
    <source>
        <dbReference type="EMBL" id="KAF2689070.1"/>
    </source>
</evidence>
<feature type="region of interest" description="Disordered" evidence="1">
    <location>
        <begin position="964"/>
        <end position="1071"/>
    </location>
</feature>
<feature type="compositionally biased region" description="Polar residues" evidence="1">
    <location>
        <begin position="1020"/>
        <end position="1045"/>
    </location>
</feature>
<feature type="compositionally biased region" description="Low complexity" evidence="1">
    <location>
        <begin position="1103"/>
        <end position="1129"/>
    </location>
</feature>
<dbReference type="Proteomes" id="UP000799291">
    <property type="component" value="Unassembled WGS sequence"/>
</dbReference>
<organism evidence="2 3">
    <name type="scientific">Lentithecium fluviatile CBS 122367</name>
    <dbReference type="NCBI Taxonomy" id="1168545"/>
    <lineage>
        <taxon>Eukaryota</taxon>
        <taxon>Fungi</taxon>
        <taxon>Dikarya</taxon>
        <taxon>Ascomycota</taxon>
        <taxon>Pezizomycotina</taxon>
        <taxon>Dothideomycetes</taxon>
        <taxon>Pleosporomycetidae</taxon>
        <taxon>Pleosporales</taxon>
        <taxon>Massarineae</taxon>
        <taxon>Lentitheciaceae</taxon>
        <taxon>Lentithecium</taxon>
    </lineage>
</organism>
<feature type="compositionally biased region" description="Basic and acidic residues" evidence="1">
    <location>
        <begin position="1169"/>
        <end position="1180"/>
    </location>
</feature>
<feature type="compositionally biased region" description="Pro residues" evidence="1">
    <location>
        <begin position="1215"/>
        <end position="1235"/>
    </location>
</feature>
<feature type="region of interest" description="Disordered" evidence="1">
    <location>
        <begin position="706"/>
        <end position="748"/>
    </location>
</feature>
<feature type="region of interest" description="Disordered" evidence="1">
    <location>
        <begin position="182"/>
        <end position="203"/>
    </location>
</feature>
<sequence>MANTIPQGPGWQHGPTYYTPRPRTNPFIRSYSWSVSAGPPPSSTFEVVEEREFLDEAALDRHFFACLRREVRGVGELVVCGEGIGPGVDEAVVEQEEVGGEVSADGGDRSVSWGSTLCASPAPASVPVPEPVSEGRRRQEVESPWLLTKARNYVDQDHLEESTNPNSRGVDPGPVVSWFSSWPSRGSSPARAASSSAPSKRSSWFRELGRGVKGLPDALETIRNHWEAVKEHLHTASHVLGRHGKYMGVGKRGERRASDVGGIAKQGKLRKRRPSELVGKQVKPFACGLLGLRGRFVKKIGGMGRNKNGGKTDGVMGGIEGQVGLPMFSVLFRDSGEVGVEEGTSQEGLRNFRGLGLGRERIDGSLAVIRLAVSTDKKAVTGSCPLETTSQQTTLEGPTNAKTVEELEKLEEGLLGSRKHRVDTALAQPSPSPKSPLPTLPARATTVAAASAAPVSKKSPPNKPHADDAPTATPVSKEPHPPALATNDTLKAAPIPKESPPKIPLPPLTTGAAVVAATPNPKEPPPNKHMAKAAQISKGTPLNAPSSDNTLIARILSYKPDPLTPYSTLIESYTNPTTHRAALCKNYIQASRNLHTLYTTLFLPVYFLFHPSTNTCPTAMPPELSIAAAKRLMTLVKEVLADATFWEQKVEEQKQVSKIHAMFWKDVEVELRKVGYVDLKDLEGNAAVLGEWVDWADVFEKNDTSPVAKGVVDGSKAQGEDPLIGEAEAGEERRRGDVDASADTDTDAGVEMEMAELMDVVNDLEELLMGDGGMTSSSSLSGSPRPSSEILQETEEEAPTSSPPVQTPLSTQTLPSADAHAPTPTPSTSSRQKATPLAPQSTPTKPPPSQLPTHTQPILRHLPRDFAPTKGKTPTKPRPESKENVFDRLYTPKRPVADSRAKLTSDLQKQRNVDAKSSAAASKNKSTAKKERGSLSKGSGAVLRIGGEVKTIVGQGKVAAPKQKFFTPEHKKSVAASENAKNIDDLMQKSEGTGAVRLPEQTTQELKAVPEPETTRIEASPSSRSADASQPPATQQPAVAHQTESTPDERNQLEASPSSRPADMTHPLAIQQPSALLKSISAPAAELARSLLEVPQAPEPTTATEEPQQAGPQQPEVAEQAESAQAETPSSGSSAGDVDPMRSEPGVHQASEPTNATEKLEQAASRQAESTEEKAAEVERTSTPQASSSPTSVPNTETTPISPTSTESTLVTSPLSPPPPTPLPTPSPTRLPPTEPAAMRIPTGPAATRYVPRYITTNAGTHNSYARRGRGNGNAYSSASLPRHGQVQGQGGSWGRNQAQRWQNGGGYNGGSLGRNAISRYTAGILGRSDSGNASGSGNGNMQPPFPQPTSEYDVGFAAGLFAAGMAAGRGSFGRSGGRGGFGGFGRGGRGGRGAGGGGSGGRGGYGSLGRMGRF</sequence>
<feature type="compositionally biased region" description="Low complexity" evidence="1">
    <location>
        <begin position="915"/>
        <end position="925"/>
    </location>
</feature>
<feature type="compositionally biased region" description="Basic and acidic residues" evidence="1">
    <location>
        <begin position="895"/>
        <end position="914"/>
    </location>
</feature>